<dbReference type="EMBL" id="PFLC01000045">
    <property type="protein sequence ID" value="PIY62260.1"/>
    <property type="molecule type" value="Genomic_DNA"/>
</dbReference>
<comment type="caution">
    <text evidence="1">The sequence shown here is derived from an EMBL/GenBank/DDBJ whole genome shotgun (WGS) entry which is preliminary data.</text>
</comment>
<reference evidence="2" key="1">
    <citation type="submission" date="2017-09" db="EMBL/GenBank/DDBJ databases">
        <title>Depth-based differentiation of microbial function through sediment-hosted aquifers and enrichment of novel symbionts in the deep terrestrial subsurface.</title>
        <authorList>
            <person name="Probst A.J."/>
            <person name="Ladd B."/>
            <person name="Jarett J.K."/>
            <person name="Geller-Mcgrath D.E."/>
            <person name="Sieber C.M.K."/>
            <person name="Emerson J.B."/>
            <person name="Anantharaman K."/>
            <person name="Thomas B.C."/>
            <person name="Malmstrom R."/>
            <person name="Stieglmeier M."/>
            <person name="Klingl A."/>
            <person name="Woyke T."/>
            <person name="Ryan C.M."/>
            <person name="Banfield J.F."/>
        </authorList>
    </citation>
    <scope>NUCLEOTIDE SEQUENCE [LARGE SCALE GENOMIC DNA]</scope>
</reference>
<sequence>MTNAKIDNNSVPVTEGVLNTDGATPKMLYADPTTHALDVSDGATGSDFGNDWAARDDNAKTTAIATDANGATIPLYVDSSGNFLVKST</sequence>
<proteinExistence type="predicted"/>
<organism evidence="1 2">
    <name type="scientific">Candidatus Uhrbacteria bacterium CG_4_10_14_0_8_um_filter_58_22</name>
    <dbReference type="NCBI Taxonomy" id="1975029"/>
    <lineage>
        <taxon>Bacteria</taxon>
        <taxon>Candidatus Uhriibacteriota</taxon>
    </lineage>
</organism>
<evidence type="ECO:0000313" key="1">
    <source>
        <dbReference type="EMBL" id="PIY62260.1"/>
    </source>
</evidence>
<evidence type="ECO:0000313" key="2">
    <source>
        <dbReference type="Proteomes" id="UP000230973"/>
    </source>
</evidence>
<name>A0A2M7Q9E3_9BACT</name>
<protein>
    <submittedName>
        <fullName evidence="1">Uncharacterized protein</fullName>
    </submittedName>
</protein>
<accession>A0A2M7Q9E3</accession>
<dbReference type="Proteomes" id="UP000230973">
    <property type="component" value="Unassembled WGS sequence"/>
</dbReference>
<gene>
    <name evidence="1" type="ORF">COY93_03515</name>
</gene>
<dbReference type="AlphaFoldDB" id="A0A2M7Q9E3"/>